<keyword evidence="2" id="KW-1185">Reference proteome</keyword>
<evidence type="ECO:0000313" key="2">
    <source>
        <dbReference type="Proteomes" id="UP001148629"/>
    </source>
</evidence>
<evidence type="ECO:0000313" key="1">
    <source>
        <dbReference type="EMBL" id="KAJ3530451.1"/>
    </source>
</evidence>
<gene>
    <name evidence="1" type="ORF">NM208_g9325</name>
</gene>
<dbReference type="EMBL" id="JANRMS010001169">
    <property type="protein sequence ID" value="KAJ3530451.1"/>
    <property type="molecule type" value="Genomic_DNA"/>
</dbReference>
<reference evidence="1" key="1">
    <citation type="submission" date="2022-08" db="EMBL/GenBank/DDBJ databases">
        <title>Genome Sequence of Fusarium decemcellulare.</title>
        <authorList>
            <person name="Buettner E."/>
        </authorList>
    </citation>
    <scope>NUCLEOTIDE SEQUENCE</scope>
    <source>
        <strain evidence="1">Babe19</strain>
    </source>
</reference>
<organism evidence="1 2">
    <name type="scientific">Fusarium decemcellulare</name>
    <dbReference type="NCBI Taxonomy" id="57161"/>
    <lineage>
        <taxon>Eukaryota</taxon>
        <taxon>Fungi</taxon>
        <taxon>Dikarya</taxon>
        <taxon>Ascomycota</taxon>
        <taxon>Pezizomycotina</taxon>
        <taxon>Sordariomycetes</taxon>
        <taxon>Hypocreomycetidae</taxon>
        <taxon>Hypocreales</taxon>
        <taxon>Nectriaceae</taxon>
        <taxon>Fusarium</taxon>
        <taxon>Fusarium decemcellulare species complex</taxon>
    </lineage>
</organism>
<dbReference type="Proteomes" id="UP001148629">
    <property type="component" value="Unassembled WGS sequence"/>
</dbReference>
<proteinExistence type="predicted"/>
<protein>
    <submittedName>
        <fullName evidence="1">Uncharacterized protein</fullName>
    </submittedName>
</protein>
<accession>A0ACC1S1Z5</accession>
<name>A0ACC1S1Z5_9HYPO</name>
<comment type="caution">
    <text evidence="1">The sequence shown here is derived from an EMBL/GenBank/DDBJ whole genome shotgun (WGS) entry which is preliminary data.</text>
</comment>
<sequence length="689" mass="77549">MGLCQLCLSLDFASIMRTDVSERYRLIEGYNKLFLYSPHDVTVTYPGEPFVPYHQTLDSLRMSSKICELCRLLQPSINDTIGRLQNAGPATSYELFLGGLKEAQGFQVIAYSKEVKSWRLNCWLVGGIGFFVDGDSPLAAIIQGRKPLISPRSTTSLKSIADWLHKCSSVHGHRHVSTLQPTRVLKYEEKSQKVVLCGSIEPHAKYAALSHCWGSVQPLTLNSKTAEKLRLGIPIGDLPQTFQDALWLTGQLRIPYLWIDSLCILQDNPDDWVHESSHMCDVYGNAYLTIAATRAENCMEGFLGSRLSPTSITIPFRADGISGDVSAFLLPHKVVAGPTRVMNMEDAPLSQRAWALQERYLSPRTVHFTDSQTYFECDLSFVAEDGRSTRVHPFHGGYAIHLNSAQQDKAQRMRAWRYIVERYTRRGLTVETDKLPAIGGLAARFSLNETSKEDQSMPDNGYVAGLWKDDLLRGMCWEIDQYYPLAGAPSTYTAPSWSWASVKSAIDYSTDWFGAIEELALVKSAAVDLGSIGNAFGKVTGGWIHLSVIKLRPYRKERKHFLWFREGEAQFRVSVKWDSPRYGLPEYDWDTESIDDRLGLVAVPLGWIKRHIHPSDNPDLLIGPFFLILVPSQTNSSPMDNLPHFQRVGLGTALGLPDQELDKTGVRILVEERFLREKEQVMLEDIVIL</sequence>